<proteinExistence type="predicted"/>
<reference evidence="1" key="1">
    <citation type="submission" date="2022-09" db="EMBL/GenBank/DDBJ databases">
        <title>Intensive care unit water sources are persistently colonized with multi-drug resistant bacteria and are the site of extensive horizontal gene transfer of antibiotic resistance genes.</title>
        <authorList>
            <person name="Diorio-Toth L."/>
        </authorList>
    </citation>
    <scope>NUCLEOTIDE SEQUENCE</scope>
    <source>
        <strain evidence="1">GD04005</strain>
    </source>
</reference>
<evidence type="ECO:0000313" key="2">
    <source>
        <dbReference type="Proteomes" id="UP001159329"/>
    </source>
</evidence>
<evidence type="ECO:0000313" key="1">
    <source>
        <dbReference type="EMBL" id="MDH0562185.1"/>
    </source>
</evidence>
<comment type="caution">
    <text evidence="1">The sequence shown here is derived from an EMBL/GenBank/DDBJ whole genome shotgun (WGS) entry which is preliminary data.</text>
</comment>
<name>A0AA42I442_9GAMM</name>
<organism evidence="1 2">
    <name type="scientific">Acinetobacter courvalinii</name>
    <dbReference type="NCBI Taxonomy" id="280147"/>
    <lineage>
        <taxon>Bacteria</taxon>
        <taxon>Pseudomonadati</taxon>
        <taxon>Pseudomonadota</taxon>
        <taxon>Gammaproteobacteria</taxon>
        <taxon>Moraxellales</taxon>
        <taxon>Moraxellaceae</taxon>
        <taxon>Acinetobacter</taxon>
    </lineage>
</organism>
<protein>
    <submittedName>
        <fullName evidence="1">Uncharacterized protein</fullName>
    </submittedName>
</protein>
<accession>A0AA42I442</accession>
<dbReference type="Proteomes" id="UP001159329">
    <property type="component" value="Unassembled WGS sequence"/>
</dbReference>
<dbReference type="AlphaFoldDB" id="A0AA42I442"/>
<sequence>MKLFIADWSVNKKTYEEFQNFLVDIGFDVQVKGFDLVATNGSKVLLMFKGFKCNRNMLAATRRFKGQSQ</sequence>
<dbReference type="EMBL" id="JAOEEO010000001">
    <property type="protein sequence ID" value="MDH0562185.1"/>
    <property type="molecule type" value="Genomic_DNA"/>
</dbReference>
<gene>
    <name evidence="1" type="ORF">N7644_00635</name>
</gene>
<dbReference type="RefSeq" id="WP_279694070.1">
    <property type="nucleotide sequence ID" value="NZ_JAOEEO010000001.1"/>
</dbReference>